<name>A0A371D8J0_9APHY</name>
<dbReference type="AlphaFoldDB" id="A0A371D8J0"/>
<dbReference type="Proteomes" id="UP000256964">
    <property type="component" value="Unassembled WGS sequence"/>
</dbReference>
<dbReference type="EMBL" id="KZ857409">
    <property type="protein sequence ID" value="RDX48849.1"/>
    <property type="molecule type" value="Genomic_DNA"/>
</dbReference>
<keyword evidence="3" id="KW-1185">Reference proteome</keyword>
<protein>
    <submittedName>
        <fullName evidence="2">Uncharacterized protein</fullName>
    </submittedName>
</protein>
<keyword evidence="1" id="KW-0472">Membrane</keyword>
<keyword evidence="1" id="KW-0812">Transmembrane</keyword>
<organism evidence="2 3">
    <name type="scientific">Lentinus brumalis</name>
    <dbReference type="NCBI Taxonomy" id="2498619"/>
    <lineage>
        <taxon>Eukaryota</taxon>
        <taxon>Fungi</taxon>
        <taxon>Dikarya</taxon>
        <taxon>Basidiomycota</taxon>
        <taxon>Agaricomycotina</taxon>
        <taxon>Agaricomycetes</taxon>
        <taxon>Polyporales</taxon>
        <taxon>Polyporaceae</taxon>
        <taxon>Lentinus</taxon>
    </lineage>
</organism>
<dbReference type="OrthoDB" id="2758464at2759"/>
<evidence type="ECO:0000313" key="3">
    <source>
        <dbReference type="Proteomes" id="UP000256964"/>
    </source>
</evidence>
<sequence>MAPVLVDEALKEGPLSLELIIAIVGGSALFVAIVLGFCLVARKKCSVRPFG</sequence>
<proteinExistence type="predicted"/>
<gene>
    <name evidence="2" type="ORF">OH76DRAFT_1483634</name>
</gene>
<reference evidence="2 3" key="1">
    <citation type="journal article" date="2018" name="Biotechnol. Biofuels">
        <title>Integrative visual omics of the white-rot fungus Polyporus brumalis exposes the biotechnological potential of its oxidative enzymes for delignifying raw plant biomass.</title>
        <authorList>
            <person name="Miyauchi S."/>
            <person name="Rancon A."/>
            <person name="Drula E."/>
            <person name="Hage H."/>
            <person name="Chaduli D."/>
            <person name="Favel A."/>
            <person name="Grisel S."/>
            <person name="Henrissat B."/>
            <person name="Herpoel-Gimbert I."/>
            <person name="Ruiz-Duenas F.J."/>
            <person name="Chevret D."/>
            <person name="Hainaut M."/>
            <person name="Lin J."/>
            <person name="Wang M."/>
            <person name="Pangilinan J."/>
            <person name="Lipzen A."/>
            <person name="Lesage-Meessen L."/>
            <person name="Navarro D."/>
            <person name="Riley R."/>
            <person name="Grigoriev I.V."/>
            <person name="Zhou S."/>
            <person name="Raouche S."/>
            <person name="Rosso M.N."/>
        </authorList>
    </citation>
    <scope>NUCLEOTIDE SEQUENCE [LARGE SCALE GENOMIC DNA]</scope>
    <source>
        <strain evidence="2 3">BRFM 1820</strain>
    </source>
</reference>
<evidence type="ECO:0000313" key="2">
    <source>
        <dbReference type="EMBL" id="RDX48849.1"/>
    </source>
</evidence>
<accession>A0A371D8J0</accession>
<feature type="transmembrane region" description="Helical" evidence="1">
    <location>
        <begin position="20"/>
        <end position="41"/>
    </location>
</feature>
<keyword evidence="1" id="KW-1133">Transmembrane helix</keyword>
<evidence type="ECO:0000256" key="1">
    <source>
        <dbReference type="SAM" id="Phobius"/>
    </source>
</evidence>